<dbReference type="STRING" id="1675527.AIOL_001871"/>
<evidence type="ECO:0000256" key="9">
    <source>
        <dbReference type="ARBA" id="ARBA00023004"/>
    </source>
</evidence>
<evidence type="ECO:0000256" key="14">
    <source>
        <dbReference type="RuleBase" id="RU004504"/>
    </source>
</evidence>
<keyword evidence="9" id="KW-0408">Iron</keyword>
<dbReference type="RefSeq" id="WP_082152791.1">
    <property type="nucleotide sequence ID" value="NZ_LFTY01000002.1"/>
</dbReference>
<evidence type="ECO:0000256" key="12">
    <source>
        <dbReference type="ARBA" id="ARBA00031911"/>
    </source>
</evidence>
<dbReference type="PANTHER" id="PTHR11601:SF34">
    <property type="entry name" value="CYSTEINE DESULFURASE"/>
    <property type="match status" value="1"/>
</dbReference>
<comment type="caution">
    <text evidence="16">The sequence shown here is derived from an EMBL/GenBank/DDBJ whole genome shotgun (WGS) entry which is preliminary data.</text>
</comment>
<dbReference type="Proteomes" id="UP000037178">
    <property type="component" value="Unassembled WGS sequence"/>
</dbReference>
<dbReference type="InterPro" id="IPR015421">
    <property type="entry name" value="PyrdxlP-dep_Trfase_major"/>
</dbReference>
<dbReference type="GO" id="GO:0031071">
    <property type="term" value="F:cysteine desulfurase activity"/>
    <property type="evidence" value="ECO:0007669"/>
    <property type="project" value="UniProtKB-EC"/>
</dbReference>
<accession>A0A0J9E534</accession>
<evidence type="ECO:0000256" key="3">
    <source>
        <dbReference type="ARBA" id="ARBA00006490"/>
    </source>
</evidence>
<comment type="cofactor">
    <cofactor evidence="1 14">
        <name>pyridoxal 5'-phosphate</name>
        <dbReference type="ChEBI" id="CHEBI:597326"/>
    </cofactor>
</comment>
<dbReference type="EMBL" id="LFTY01000002">
    <property type="protein sequence ID" value="KMW56914.1"/>
    <property type="molecule type" value="Genomic_DNA"/>
</dbReference>
<keyword evidence="17" id="KW-1185">Reference proteome</keyword>
<dbReference type="AlphaFoldDB" id="A0A0J9E534"/>
<evidence type="ECO:0000256" key="6">
    <source>
        <dbReference type="ARBA" id="ARBA00022679"/>
    </source>
</evidence>
<evidence type="ECO:0000256" key="5">
    <source>
        <dbReference type="ARBA" id="ARBA00013558"/>
    </source>
</evidence>
<keyword evidence="11" id="KW-0535">Nitrogen fixation</keyword>
<dbReference type="GO" id="GO:0051536">
    <property type="term" value="F:iron-sulfur cluster binding"/>
    <property type="evidence" value="ECO:0007669"/>
    <property type="project" value="UniProtKB-KW"/>
</dbReference>
<keyword evidence="6 16" id="KW-0808">Transferase</keyword>
<feature type="domain" description="Aminotransferase class V" evidence="15">
    <location>
        <begin position="20"/>
        <end position="374"/>
    </location>
</feature>
<proteinExistence type="inferred from homology"/>
<dbReference type="InterPro" id="IPR020578">
    <property type="entry name" value="Aminotrans_V_PyrdxlP_BS"/>
</dbReference>
<dbReference type="InterPro" id="IPR015424">
    <property type="entry name" value="PyrdxlP-dep_Trfase"/>
</dbReference>
<dbReference type="Pfam" id="PF00266">
    <property type="entry name" value="Aminotran_5"/>
    <property type="match status" value="1"/>
</dbReference>
<keyword evidence="7" id="KW-0479">Metal-binding</keyword>
<dbReference type="OrthoDB" id="9808002at2"/>
<organism evidence="16 17">
    <name type="scientific">Candidatus Rhodobacter oscarellae</name>
    <dbReference type="NCBI Taxonomy" id="1675527"/>
    <lineage>
        <taxon>Bacteria</taxon>
        <taxon>Pseudomonadati</taxon>
        <taxon>Pseudomonadota</taxon>
        <taxon>Alphaproteobacteria</taxon>
        <taxon>Rhodobacterales</taxon>
        <taxon>Rhodobacter group</taxon>
        <taxon>Rhodobacter</taxon>
    </lineage>
</organism>
<protein>
    <recommendedName>
        <fullName evidence="5">Cysteine desulfurase</fullName>
        <ecNumber evidence="4">2.8.1.7</ecNumber>
    </recommendedName>
    <alternativeName>
        <fullName evidence="12">Nitrogenase metalloclusters biosynthesis protein NifS</fullName>
    </alternativeName>
</protein>
<dbReference type="FunFam" id="3.40.640.10:FF:000084">
    <property type="entry name" value="IscS-like cysteine desulfurase"/>
    <property type="match status" value="1"/>
</dbReference>
<evidence type="ECO:0000256" key="2">
    <source>
        <dbReference type="ARBA" id="ARBA00003120"/>
    </source>
</evidence>
<dbReference type="PROSITE" id="PS00595">
    <property type="entry name" value="AA_TRANSFER_CLASS_5"/>
    <property type="match status" value="1"/>
</dbReference>
<evidence type="ECO:0000313" key="16">
    <source>
        <dbReference type="EMBL" id="KMW56914.1"/>
    </source>
</evidence>
<reference evidence="16 17" key="1">
    <citation type="submission" date="2015-06" db="EMBL/GenBank/DDBJ databases">
        <title>Draft genome sequence of an Alphaproteobacteria species associated to the Mediterranean sponge Oscarella lobularis.</title>
        <authorList>
            <person name="Jourda C."/>
            <person name="Santini S."/>
            <person name="Claverie J.-M."/>
        </authorList>
    </citation>
    <scope>NUCLEOTIDE SEQUENCE [LARGE SCALE GENOMIC DNA]</scope>
    <source>
        <strain evidence="16">IGS</strain>
    </source>
</reference>
<sequence>MRDFLEPTPIAAKAVTDTMIYLDHNGSTPTHPDAIKAMMPFLANDYGNPSSGHWASHSAKAVIENARESVAKLIAAEPDEIVFTSGATEANNMAIKGVCSAKPGHIITSAIEHDAVAKPVRAMRAQGMKVTVVPVSSDGIVDPRAVEAAITDKTQLISIMLANNEVGTIQPIAEIGEIANRRCIPLHTDAAQAVGKIPVDVKSLGVDLLSLAGHKFGAPNGIGALYVRRGQKLTPLLHGAGHENGRRAGTESALLASGLGAAARVAHDKNPNAIRSMRDYFWGALQQKFGARVVLNGHVQKRVPNTLSVSFPGFVGAEILAKMPHVAATTGSACHAGCVDMSHVLIAMGKSMEIGVGTIRFSLGPETTKAEIDHVVARLDSAM</sequence>
<evidence type="ECO:0000256" key="11">
    <source>
        <dbReference type="ARBA" id="ARBA00023231"/>
    </source>
</evidence>
<comment type="catalytic activity">
    <reaction evidence="13">
        <text>(sulfur carrier)-H + L-cysteine = (sulfur carrier)-SH + L-alanine</text>
        <dbReference type="Rhea" id="RHEA:43892"/>
        <dbReference type="Rhea" id="RHEA-COMP:14737"/>
        <dbReference type="Rhea" id="RHEA-COMP:14739"/>
        <dbReference type="ChEBI" id="CHEBI:29917"/>
        <dbReference type="ChEBI" id="CHEBI:35235"/>
        <dbReference type="ChEBI" id="CHEBI:57972"/>
        <dbReference type="ChEBI" id="CHEBI:64428"/>
        <dbReference type="EC" id="2.8.1.7"/>
    </reaction>
</comment>
<evidence type="ECO:0000256" key="8">
    <source>
        <dbReference type="ARBA" id="ARBA00022898"/>
    </source>
</evidence>
<name>A0A0J9E534_9RHOB</name>
<keyword evidence="10" id="KW-0411">Iron-sulfur</keyword>
<evidence type="ECO:0000313" key="17">
    <source>
        <dbReference type="Proteomes" id="UP000037178"/>
    </source>
</evidence>
<dbReference type="InterPro" id="IPR016454">
    <property type="entry name" value="Cysteine_dSase"/>
</dbReference>
<evidence type="ECO:0000259" key="15">
    <source>
        <dbReference type="Pfam" id="PF00266"/>
    </source>
</evidence>
<evidence type="ECO:0000256" key="4">
    <source>
        <dbReference type="ARBA" id="ARBA00012239"/>
    </source>
</evidence>
<comment type="function">
    <text evidence="2">Catalyzes the removal of elemental sulfur atoms from cysteine to produce alanine. Seems to participate in the biosynthesis of the nitrogenase metalloclusters by providing the inorganic sulfur required for the Fe-S core formation.</text>
</comment>
<keyword evidence="8" id="KW-0663">Pyridoxal phosphate</keyword>
<evidence type="ECO:0000256" key="10">
    <source>
        <dbReference type="ARBA" id="ARBA00023014"/>
    </source>
</evidence>
<evidence type="ECO:0000256" key="13">
    <source>
        <dbReference type="ARBA" id="ARBA00050776"/>
    </source>
</evidence>
<dbReference type="PATRIC" id="fig|1675527.3.peg.1968"/>
<dbReference type="Gene3D" id="1.10.260.50">
    <property type="match status" value="1"/>
</dbReference>
<dbReference type="PANTHER" id="PTHR11601">
    <property type="entry name" value="CYSTEINE DESULFURYLASE FAMILY MEMBER"/>
    <property type="match status" value="1"/>
</dbReference>
<dbReference type="Gene3D" id="3.90.1150.10">
    <property type="entry name" value="Aspartate Aminotransferase, domain 1"/>
    <property type="match status" value="1"/>
</dbReference>
<dbReference type="GO" id="GO:0046872">
    <property type="term" value="F:metal ion binding"/>
    <property type="evidence" value="ECO:0007669"/>
    <property type="project" value="UniProtKB-KW"/>
</dbReference>
<evidence type="ECO:0000256" key="7">
    <source>
        <dbReference type="ARBA" id="ARBA00022723"/>
    </source>
</evidence>
<dbReference type="Gene3D" id="3.40.640.10">
    <property type="entry name" value="Type I PLP-dependent aspartate aminotransferase-like (Major domain)"/>
    <property type="match status" value="1"/>
</dbReference>
<evidence type="ECO:0000256" key="1">
    <source>
        <dbReference type="ARBA" id="ARBA00001933"/>
    </source>
</evidence>
<dbReference type="InterPro" id="IPR000192">
    <property type="entry name" value="Aminotrans_V_dom"/>
</dbReference>
<gene>
    <name evidence="16" type="ORF">AIOL_001871</name>
</gene>
<dbReference type="InterPro" id="IPR015422">
    <property type="entry name" value="PyrdxlP-dep_Trfase_small"/>
</dbReference>
<dbReference type="EC" id="2.8.1.7" evidence="4"/>
<dbReference type="SUPFAM" id="SSF53383">
    <property type="entry name" value="PLP-dependent transferases"/>
    <property type="match status" value="1"/>
</dbReference>
<comment type="similarity">
    <text evidence="3">Belongs to the class-V pyridoxal-phosphate-dependent aminotransferase family. NifS/IscS subfamily.</text>
</comment>
<dbReference type="PIRSF" id="PIRSF005572">
    <property type="entry name" value="NifS"/>
    <property type="match status" value="1"/>
</dbReference>